<sequence length="462" mass="51182">MKMTYLISLVLFTASAAGAFAQNEKNPFKERNAKTAEEAKSRPVNIISLFEYIEVPKQKLDHLLINSGELEITREQAQKWVDAGESKVIRSSLTISLNTEKGRNESLVEVYRPTKYNSVGVGAWPVPASFVKQNLGFSEDFELHINEDGKGIESRIVVDYSVLKEGPAIHPLVTKTREPEDVLMASLSHSSFTFANLSMKFGESYLIGRLEDVHSEGMSCLVFYKAAKWQVPLLDSELRKGGSDVQQYTMHAHFVTVNQYGWSEIVSDTPLSELAESSWEKVLRLAKVGEAEFDGSLVMRSAHNHRAKATNVTQIPFSLQFAQSINKGGASIPPLSVESALVTVGPGGEMNNKELTLMANHQQEEGLSLEFYCDFEQDGAYLKYFSAPKKSSLAGYSVHHRVRDGETWIPDAETPRIKSSTIHSAFMLTPNQMTLAGVLGGTDKDGKPDPKKLTLLFVEAKL</sequence>
<gene>
    <name evidence="2" type="ORF">JIN82_12075</name>
</gene>
<name>A0A8J7SKR3_9BACT</name>
<feature type="chain" id="PRO_5035302570" evidence="1">
    <location>
        <begin position="22"/>
        <end position="462"/>
    </location>
</feature>
<keyword evidence="1" id="KW-0732">Signal</keyword>
<protein>
    <submittedName>
        <fullName evidence="2">Uncharacterized protein</fullName>
    </submittedName>
</protein>
<dbReference type="EMBL" id="JAENIM010000041">
    <property type="protein sequence ID" value="MBK1791891.1"/>
    <property type="molecule type" value="Genomic_DNA"/>
</dbReference>
<accession>A0A8J7SKR3</accession>
<proteinExistence type="predicted"/>
<dbReference type="Proteomes" id="UP000624703">
    <property type="component" value="Unassembled WGS sequence"/>
</dbReference>
<reference evidence="2" key="1">
    <citation type="submission" date="2021-01" db="EMBL/GenBank/DDBJ databases">
        <title>Modified the classification status of verrucomicrobia.</title>
        <authorList>
            <person name="Feng X."/>
        </authorList>
    </citation>
    <scope>NUCLEOTIDE SEQUENCE</scope>
    <source>
        <strain evidence="2">_KCTC 22039</strain>
    </source>
</reference>
<evidence type="ECO:0000313" key="2">
    <source>
        <dbReference type="EMBL" id="MBK1791891.1"/>
    </source>
</evidence>
<feature type="signal peptide" evidence="1">
    <location>
        <begin position="1"/>
        <end position="21"/>
    </location>
</feature>
<keyword evidence="3" id="KW-1185">Reference proteome</keyword>
<dbReference type="RefSeq" id="WP_200311902.1">
    <property type="nucleotide sequence ID" value="NZ_JAENIM010000041.1"/>
</dbReference>
<evidence type="ECO:0000256" key="1">
    <source>
        <dbReference type="SAM" id="SignalP"/>
    </source>
</evidence>
<comment type="caution">
    <text evidence="2">The sequence shown here is derived from an EMBL/GenBank/DDBJ whole genome shotgun (WGS) entry which is preliminary data.</text>
</comment>
<evidence type="ECO:0000313" key="3">
    <source>
        <dbReference type="Proteomes" id="UP000624703"/>
    </source>
</evidence>
<dbReference type="AlphaFoldDB" id="A0A8J7SKR3"/>
<organism evidence="2 3">
    <name type="scientific">Persicirhabdus sediminis</name>
    <dbReference type="NCBI Taxonomy" id="454144"/>
    <lineage>
        <taxon>Bacteria</taxon>
        <taxon>Pseudomonadati</taxon>
        <taxon>Verrucomicrobiota</taxon>
        <taxon>Verrucomicrobiia</taxon>
        <taxon>Verrucomicrobiales</taxon>
        <taxon>Verrucomicrobiaceae</taxon>
        <taxon>Persicirhabdus</taxon>
    </lineage>
</organism>